<dbReference type="EC" id="5.4.99.-" evidence="5"/>
<evidence type="ECO:0000256" key="4">
    <source>
        <dbReference type="PROSITE-ProRule" id="PRU00182"/>
    </source>
</evidence>
<dbReference type="SUPFAM" id="SSF55174">
    <property type="entry name" value="Alpha-L RNA-binding motif"/>
    <property type="match status" value="1"/>
</dbReference>
<comment type="caution">
    <text evidence="8">The sequence shown here is derived from an EMBL/GenBank/DDBJ whole genome shotgun (WGS) entry which is preliminary data.</text>
</comment>
<protein>
    <recommendedName>
        <fullName evidence="5">Pseudouridine synthase</fullName>
        <ecNumber evidence="5">5.4.99.-</ecNumber>
    </recommendedName>
</protein>
<dbReference type="InterPro" id="IPR006225">
    <property type="entry name" value="PsdUridine_synth_RluC/D"/>
</dbReference>
<keyword evidence="4" id="KW-0694">RNA-binding</keyword>
<keyword evidence="2 5" id="KW-0413">Isomerase</keyword>
<proteinExistence type="inferred from homology"/>
<sequence>MLAWLLDVLQPMKRTSIKQLLQHGQISVNGKPTTRFDYPLRPGDTVTLSRTPNDPARRDLDRSGIAIIHEDEAVIVIDKPAGLLTVATEGERVDTAFAWLNAYLNTKRLGRPFVVHRLDRETSGLLIFARTQEIRDQLQVDWENVAKTYLATVEGVPTPAEGGVQNFLTEGRDFRVRASDHERPGAKFAITRYRVVAKRGTHSLLEVVIETGRKHQIRVHLAGLGHPVIGDTVYEAKSDPAGRLGLHAWRLAFNHPVTGKRIELEAPHPTNLRRIVS</sequence>
<evidence type="ECO:0000256" key="2">
    <source>
        <dbReference type="ARBA" id="ARBA00023235"/>
    </source>
</evidence>
<reference evidence="9" key="1">
    <citation type="submission" date="2017-06" db="EMBL/GenBank/DDBJ databases">
        <title>Genome analysis of Fimbriiglobus ruber SP5, the first member of the order Planctomycetales with confirmed chitinolytic capability.</title>
        <authorList>
            <person name="Ravin N.V."/>
            <person name="Rakitin A.L."/>
            <person name="Ivanova A.A."/>
            <person name="Beletsky A.V."/>
            <person name="Kulichevskaya I.S."/>
            <person name="Mardanov A.V."/>
            <person name="Dedysh S.N."/>
        </authorList>
    </citation>
    <scope>NUCLEOTIDE SEQUENCE [LARGE SCALE GENOMIC DNA]</scope>
    <source>
        <strain evidence="9">SP5</strain>
    </source>
</reference>
<dbReference type="PANTHER" id="PTHR21600">
    <property type="entry name" value="MITOCHONDRIAL RNA PSEUDOURIDINE SYNTHASE"/>
    <property type="match status" value="1"/>
</dbReference>
<accession>A0A225E4G2</accession>
<dbReference type="AlphaFoldDB" id="A0A225E4G2"/>
<evidence type="ECO:0000259" key="6">
    <source>
        <dbReference type="Pfam" id="PF00849"/>
    </source>
</evidence>
<dbReference type="InterPro" id="IPR006145">
    <property type="entry name" value="PsdUridine_synth_RsuA/RluA"/>
</dbReference>
<dbReference type="InterPro" id="IPR050188">
    <property type="entry name" value="RluA_PseudoU_synthase"/>
</dbReference>
<dbReference type="CDD" id="cd02869">
    <property type="entry name" value="PseudoU_synth_RluA_like"/>
    <property type="match status" value="1"/>
</dbReference>
<dbReference type="Pfam" id="PF01479">
    <property type="entry name" value="S4"/>
    <property type="match status" value="1"/>
</dbReference>
<dbReference type="GO" id="GO:0120159">
    <property type="term" value="F:rRNA pseudouridine synthase activity"/>
    <property type="evidence" value="ECO:0007669"/>
    <property type="project" value="UniProtKB-ARBA"/>
</dbReference>
<feature type="domain" description="Pseudouridine synthase RsuA/RluA-like" evidence="6">
    <location>
        <begin position="74"/>
        <end position="222"/>
    </location>
</feature>
<dbReference type="InterPro" id="IPR006224">
    <property type="entry name" value="PsdUridine_synth_RluA-like_CS"/>
</dbReference>
<evidence type="ECO:0000256" key="1">
    <source>
        <dbReference type="ARBA" id="ARBA00010876"/>
    </source>
</evidence>
<comment type="catalytic activity">
    <reaction evidence="5">
        <text>a uridine in RNA = a pseudouridine in RNA</text>
        <dbReference type="Rhea" id="RHEA:48348"/>
        <dbReference type="Rhea" id="RHEA-COMP:12068"/>
        <dbReference type="Rhea" id="RHEA-COMP:12069"/>
        <dbReference type="ChEBI" id="CHEBI:65314"/>
        <dbReference type="ChEBI" id="CHEBI:65315"/>
    </reaction>
</comment>
<dbReference type="GO" id="GO:0000455">
    <property type="term" value="P:enzyme-directed rRNA pseudouridine synthesis"/>
    <property type="evidence" value="ECO:0007669"/>
    <property type="project" value="TreeGrafter"/>
</dbReference>
<comment type="similarity">
    <text evidence="1 5">Belongs to the pseudouridine synthase RluA family.</text>
</comment>
<dbReference type="OrthoDB" id="9784108at2"/>
<dbReference type="Pfam" id="PF00849">
    <property type="entry name" value="PseudoU_synth_2"/>
    <property type="match status" value="1"/>
</dbReference>
<dbReference type="Proteomes" id="UP000214646">
    <property type="component" value="Unassembled WGS sequence"/>
</dbReference>
<evidence type="ECO:0000256" key="5">
    <source>
        <dbReference type="RuleBase" id="RU362028"/>
    </source>
</evidence>
<dbReference type="InterPro" id="IPR002942">
    <property type="entry name" value="S4_RNA-bd"/>
</dbReference>
<dbReference type="InterPro" id="IPR020103">
    <property type="entry name" value="PsdUridine_synth_cat_dom_sf"/>
</dbReference>
<dbReference type="PANTHER" id="PTHR21600:SF44">
    <property type="entry name" value="RIBOSOMAL LARGE SUBUNIT PSEUDOURIDINE SYNTHASE D"/>
    <property type="match status" value="1"/>
</dbReference>
<name>A0A225E4G2_9BACT</name>
<keyword evidence="9" id="KW-1185">Reference proteome</keyword>
<feature type="domain" description="RNA-binding S4" evidence="7">
    <location>
        <begin position="14"/>
        <end position="46"/>
    </location>
</feature>
<feature type="active site" evidence="3">
    <location>
        <position position="119"/>
    </location>
</feature>
<dbReference type="CDD" id="cd00165">
    <property type="entry name" value="S4"/>
    <property type="match status" value="1"/>
</dbReference>
<evidence type="ECO:0000259" key="7">
    <source>
        <dbReference type="Pfam" id="PF01479"/>
    </source>
</evidence>
<evidence type="ECO:0000313" key="8">
    <source>
        <dbReference type="EMBL" id="OWK44379.1"/>
    </source>
</evidence>
<evidence type="ECO:0000256" key="3">
    <source>
        <dbReference type="PIRSR" id="PIRSR606225-1"/>
    </source>
</evidence>
<dbReference type="InterPro" id="IPR036986">
    <property type="entry name" value="S4_RNA-bd_sf"/>
</dbReference>
<organism evidence="8 9">
    <name type="scientific">Fimbriiglobus ruber</name>
    <dbReference type="NCBI Taxonomy" id="1908690"/>
    <lineage>
        <taxon>Bacteria</taxon>
        <taxon>Pseudomonadati</taxon>
        <taxon>Planctomycetota</taxon>
        <taxon>Planctomycetia</taxon>
        <taxon>Gemmatales</taxon>
        <taxon>Gemmataceae</taxon>
        <taxon>Fimbriiglobus</taxon>
    </lineage>
</organism>
<dbReference type="EMBL" id="NIDE01000003">
    <property type="protein sequence ID" value="OWK44379.1"/>
    <property type="molecule type" value="Genomic_DNA"/>
</dbReference>
<dbReference type="GO" id="GO:0003723">
    <property type="term" value="F:RNA binding"/>
    <property type="evidence" value="ECO:0007669"/>
    <property type="project" value="UniProtKB-KW"/>
</dbReference>
<dbReference type="SUPFAM" id="SSF55120">
    <property type="entry name" value="Pseudouridine synthase"/>
    <property type="match status" value="1"/>
</dbReference>
<dbReference type="PROSITE" id="PS50889">
    <property type="entry name" value="S4"/>
    <property type="match status" value="1"/>
</dbReference>
<comment type="function">
    <text evidence="5">Responsible for synthesis of pseudouridine from uracil.</text>
</comment>
<dbReference type="Gene3D" id="3.30.2350.10">
    <property type="entry name" value="Pseudouridine synthase"/>
    <property type="match status" value="1"/>
</dbReference>
<gene>
    <name evidence="8" type="ORF">FRUB_02311</name>
</gene>
<evidence type="ECO:0000313" key="9">
    <source>
        <dbReference type="Proteomes" id="UP000214646"/>
    </source>
</evidence>
<dbReference type="PROSITE" id="PS01129">
    <property type="entry name" value="PSI_RLU"/>
    <property type="match status" value="1"/>
</dbReference>
<dbReference type="Gene3D" id="3.10.290.10">
    <property type="entry name" value="RNA-binding S4 domain"/>
    <property type="match status" value="1"/>
</dbReference>
<dbReference type="NCBIfam" id="TIGR00005">
    <property type="entry name" value="rluA_subfam"/>
    <property type="match status" value="1"/>
</dbReference>